<evidence type="ECO:0008006" key="4">
    <source>
        <dbReference type="Google" id="ProtNLM"/>
    </source>
</evidence>
<evidence type="ECO:0000256" key="1">
    <source>
        <dbReference type="SAM" id="MobiDB-lite"/>
    </source>
</evidence>
<dbReference type="Gene3D" id="3.30.40.240">
    <property type="entry name" value="Transglutaminase elicitor, body domain"/>
    <property type="match status" value="1"/>
</dbReference>
<dbReference type="EnsemblProtists" id="HpaT808676">
    <property type="protein sequence ID" value="HpaP808676"/>
    <property type="gene ID" value="HpaG808676"/>
</dbReference>
<dbReference type="GO" id="GO:0016755">
    <property type="term" value="F:aminoacyltransferase activity"/>
    <property type="evidence" value="ECO:0007669"/>
    <property type="project" value="InterPro"/>
</dbReference>
<feature type="region of interest" description="Disordered" evidence="1">
    <location>
        <begin position="461"/>
        <end position="613"/>
    </location>
</feature>
<dbReference type="HOGENOM" id="CLU_013767_3_1_1"/>
<feature type="compositionally biased region" description="Polar residues" evidence="1">
    <location>
        <begin position="568"/>
        <end position="577"/>
    </location>
</feature>
<keyword evidence="3" id="KW-1185">Reference proteome</keyword>
<dbReference type="STRING" id="559515.M4BQI7"/>
<accession>M4BQI7</accession>
<dbReference type="Pfam" id="PF16683">
    <property type="entry name" value="TGase_elicitor"/>
    <property type="match status" value="1"/>
</dbReference>
<dbReference type="InterPro" id="IPR032048">
    <property type="entry name" value="TGase_elicitor"/>
</dbReference>
<dbReference type="EMBL" id="JH598573">
    <property type="status" value="NOT_ANNOTATED_CDS"/>
    <property type="molecule type" value="Genomic_DNA"/>
</dbReference>
<dbReference type="VEuPathDB" id="FungiDB:HpaG808676"/>
<feature type="compositionally biased region" description="Low complexity" evidence="1">
    <location>
        <begin position="578"/>
        <end position="592"/>
    </location>
</feature>
<evidence type="ECO:0000313" key="2">
    <source>
        <dbReference type="EnsemblProtists" id="HpaP808676"/>
    </source>
</evidence>
<dbReference type="AlphaFoldDB" id="M4BQI7"/>
<sequence>MVHWPLVYGVAAAVYAGHQVQAVPIEDDKSDVSAEVVIMNDGFPGIGTYLSRKSHPTEVSSPISSAVTNPIQAAVPGLYESAPAQPAVIGRRRLEGTKSHDMMKLEKFFGLDLETDITILPTRCQLDPIPWPGSYWPTYADSINYRWNKNQPSPAEKYANAFGHDATALMDKISSMNGVDKHTHRKRCSHKRDCEALKDSSECGKRYGKKTGHCIPNWFGLCHAWAPAAILEPEPRCVVEHNGTRFEPYDIKALITMAYHGSKIPTIFTGSRFNGNDKTSNITDEYGRFTDERRRDISPGFFHIAATNIMGRFNSSFVIDHTAGNEVWNQPVRGYEIVRLAWTTPDAAAKRYFKVDKYPFNDAATKIAVVTTRLYWVVESGENGPLCSTGRVDKFTTKVDYDYILETDETYQILGGEWLSGSKANHIDFIWIPASKPAPTTVTAFGMVYSEIEQLVSESIRPDCKSPPAKNSSAVDHQSQGEAPGASTASSGSAANGPTPGASSNNSTSSSESDDLPGSASDDSPESASGESSRPAPAGNTTQPAPAPAGTPAASAGNTTETVPAGTPVTSAGNTTRTVPAVPAGTPAASAGNTTGTQPAKVVAAPIGTPPAS</sequence>
<feature type="compositionally biased region" description="Low complexity" evidence="1">
    <location>
        <begin position="483"/>
        <end position="521"/>
    </location>
</feature>
<feature type="compositionally biased region" description="Low complexity" evidence="1">
    <location>
        <begin position="535"/>
        <end position="560"/>
    </location>
</feature>
<reference evidence="3" key="1">
    <citation type="journal article" date="2010" name="Science">
        <title>Signatures of adaptation to obligate biotrophy in the Hyaloperonospora arabidopsidis genome.</title>
        <authorList>
            <person name="Baxter L."/>
            <person name="Tripathy S."/>
            <person name="Ishaque N."/>
            <person name="Boot N."/>
            <person name="Cabral A."/>
            <person name="Kemen E."/>
            <person name="Thines M."/>
            <person name="Ah-Fong A."/>
            <person name="Anderson R."/>
            <person name="Badejoko W."/>
            <person name="Bittner-Eddy P."/>
            <person name="Boore J.L."/>
            <person name="Chibucos M.C."/>
            <person name="Coates M."/>
            <person name="Dehal P."/>
            <person name="Delehaunty K."/>
            <person name="Dong S."/>
            <person name="Downton P."/>
            <person name="Dumas B."/>
            <person name="Fabro G."/>
            <person name="Fronick C."/>
            <person name="Fuerstenberg S.I."/>
            <person name="Fulton L."/>
            <person name="Gaulin E."/>
            <person name="Govers F."/>
            <person name="Hughes L."/>
            <person name="Humphray S."/>
            <person name="Jiang R.H."/>
            <person name="Judelson H."/>
            <person name="Kamoun S."/>
            <person name="Kyung K."/>
            <person name="Meijer H."/>
            <person name="Minx P."/>
            <person name="Morris P."/>
            <person name="Nelson J."/>
            <person name="Phuntumart V."/>
            <person name="Qutob D."/>
            <person name="Rehmany A."/>
            <person name="Rougon-Cardoso A."/>
            <person name="Ryden P."/>
            <person name="Torto-Alalibo T."/>
            <person name="Studholme D."/>
            <person name="Wang Y."/>
            <person name="Win J."/>
            <person name="Wood J."/>
            <person name="Clifton S.W."/>
            <person name="Rogers J."/>
            <person name="Van den Ackerveken G."/>
            <person name="Jones J.D."/>
            <person name="McDowell J.M."/>
            <person name="Beynon J."/>
            <person name="Tyler B.M."/>
        </authorList>
    </citation>
    <scope>NUCLEOTIDE SEQUENCE [LARGE SCALE GENOMIC DNA]</scope>
    <source>
        <strain evidence="3">Emoy2</strain>
    </source>
</reference>
<dbReference type="InParanoid" id="M4BQI7"/>
<organism evidence="2 3">
    <name type="scientific">Hyaloperonospora arabidopsidis (strain Emoy2)</name>
    <name type="common">Downy mildew agent</name>
    <name type="synonym">Peronospora arabidopsidis</name>
    <dbReference type="NCBI Taxonomy" id="559515"/>
    <lineage>
        <taxon>Eukaryota</taxon>
        <taxon>Sar</taxon>
        <taxon>Stramenopiles</taxon>
        <taxon>Oomycota</taxon>
        <taxon>Peronosporomycetes</taxon>
        <taxon>Peronosporales</taxon>
        <taxon>Peronosporaceae</taxon>
        <taxon>Hyaloperonospora</taxon>
    </lineage>
</organism>
<dbReference type="eggNOG" id="ENOG502RXBV">
    <property type="taxonomic scope" value="Eukaryota"/>
</dbReference>
<feature type="compositionally biased region" description="Polar residues" evidence="1">
    <location>
        <begin position="469"/>
        <end position="481"/>
    </location>
</feature>
<dbReference type="Proteomes" id="UP000011713">
    <property type="component" value="Unassembled WGS sequence"/>
</dbReference>
<name>M4BQI7_HYAAE</name>
<reference evidence="2" key="2">
    <citation type="submission" date="2015-06" db="UniProtKB">
        <authorList>
            <consortium name="EnsemblProtists"/>
        </authorList>
    </citation>
    <scope>IDENTIFICATION</scope>
    <source>
        <strain evidence="2">Emoy2</strain>
    </source>
</reference>
<proteinExistence type="predicted"/>
<protein>
    <recommendedName>
        <fullName evidence="4">Elicitor-like transglutaminase</fullName>
    </recommendedName>
</protein>
<evidence type="ECO:0000313" key="3">
    <source>
        <dbReference type="Proteomes" id="UP000011713"/>
    </source>
</evidence>